<keyword evidence="4" id="KW-0479">Metal-binding</keyword>
<keyword evidence="12" id="KW-1185">Reference proteome</keyword>
<comment type="caution">
    <text evidence="11">The sequence shown here is derived from an EMBL/GenBank/DDBJ whole genome shotgun (WGS) entry which is preliminary data.</text>
</comment>
<evidence type="ECO:0000256" key="4">
    <source>
        <dbReference type="ARBA" id="ARBA00022723"/>
    </source>
</evidence>
<accession>A0A9P1N7W3</accession>
<proteinExistence type="inferred from homology"/>
<comment type="similarity">
    <text evidence="3 9">Belongs to the PP2C family.</text>
</comment>
<evidence type="ECO:0000313" key="12">
    <source>
        <dbReference type="Proteomes" id="UP001152747"/>
    </source>
</evidence>
<dbReference type="InterPro" id="IPR000222">
    <property type="entry name" value="PP2C_BS"/>
</dbReference>
<dbReference type="PROSITE" id="PS51746">
    <property type="entry name" value="PPM_2"/>
    <property type="match status" value="1"/>
</dbReference>
<evidence type="ECO:0000256" key="5">
    <source>
        <dbReference type="ARBA" id="ARBA00022801"/>
    </source>
</evidence>
<evidence type="ECO:0000256" key="9">
    <source>
        <dbReference type="RuleBase" id="RU003465"/>
    </source>
</evidence>
<dbReference type="Gene3D" id="3.60.40.10">
    <property type="entry name" value="PPM-type phosphatase domain"/>
    <property type="match status" value="1"/>
</dbReference>
<keyword evidence="6" id="KW-0460">Magnesium</keyword>
<dbReference type="PANTHER" id="PTHR47992">
    <property type="entry name" value="PROTEIN PHOSPHATASE"/>
    <property type="match status" value="1"/>
</dbReference>
<organism evidence="11 12">
    <name type="scientific">Caenorhabditis angaria</name>
    <dbReference type="NCBI Taxonomy" id="860376"/>
    <lineage>
        <taxon>Eukaryota</taxon>
        <taxon>Metazoa</taxon>
        <taxon>Ecdysozoa</taxon>
        <taxon>Nematoda</taxon>
        <taxon>Chromadorea</taxon>
        <taxon>Rhabditida</taxon>
        <taxon>Rhabditina</taxon>
        <taxon>Rhabditomorpha</taxon>
        <taxon>Rhabditoidea</taxon>
        <taxon>Rhabditidae</taxon>
        <taxon>Peloderinae</taxon>
        <taxon>Caenorhabditis</taxon>
    </lineage>
</organism>
<dbReference type="Proteomes" id="UP001152747">
    <property type="component" value="Unassembled WGS sequence"/>
</dbReference>
<evidence type="ECO:0000256" key="2">
    <source>
        <dbReference type="ARBA" id="ARBA00001946"/>
    </source>
</evidence>
<evidence type="ECO:0000259" key="10">
    <source>
        <dbReference type="PROSITE" id="PS51746"/>
    </source>
</evidence>
<gene>
    <name evidence="11" type="ORF">CAMP_LOCUS15676</name>
</gene>
<keyword evidence="5 9" id="KW-0378">Hydrolase</keyword>
<evidence type="ECO:0000256" key="1">
    <source>
        <dbReference type="ARBA" id="ARBA00001936"/>
    </source>
</evidence>
<dbReference type="AlphaFoldDB" id="A0A9P1N7W3"/>
<dbReference type="GO" id="GO:0004722">
    <property type="term" value="F:protein serine/threonine phosphatase activity"/>
    <property type="evidence" value="ECO:0007669"/>
    <property type="project" value="InterPro"/>
</dbReference>
<evidence type="ECO:0000256" key="6">
    <source>
        <dbReference type="ARBA" id="ARBA00022842"/>
    </source>
</evidence>
<feature type="domain" description="PPM-type phosphatase" evidence="10">
    <location>
        <begin position="79"/>
        <end position="357"/>
    </location>
</feature>
<evidence type="ECO:0000313" key="11">
    <source>
        <dbReference type="EMBL" id="CAI5453039.1"/>
    </source>
</evidence>
<name>A0A9P1N7W3_9PELO</name>
<dbReference type="Pfam" id="PF00481">
    <property type="entry name" value="PP2C"/>
    <property type="match status" value="1"/>
</dbReference>
<dbReference type="InterPro" id="IPR036457">
    <property type="entry name" value="PPM-type-like_dom_sf"/>
</dbReference>
<evidence type="ECO:0000256" key="8">
    <source>
        <dbReference type="ARBA" id="ARBA00023211"/>
    </source>
</evidence>
<dbReference type="PROSITE" id="PS01032">
    <property type="entry name" value="PPM_1"/>
    <property type="match status" value="1"/>
</dbReference>
<dbReference type="FunFam" id="3.60.40.10:FF:000001">
    <property type="entry name" value="protein phosphatase 1B isoform X1"/>
    <property type="match status" value="1"/>
</dbReference>
<dbReference type="SMART" id="SM00332">
    <property type="entry name" value="PP2Cc"/>
    <property type="match status" value="1"/>
</dbReference>
<dbReference type="InterPro" id="IPR001932">
    <property type="entry name" value="PPM-type_phosphatase-like_dom"/>
</dbReference>
<comment type="cofactor">
    <cofactor evidence="1">
        <name>Mn(2+)</name>
        <dbReference type="ChEBI" id="CHEBI:29035"/>
    </cofactor>
</comment>
<evidence type="ECO:0000256" key="7">
    <source>
        <dbReference type="ARBA" id="ARBA00022912"/>
    </source>
</evidence>
<dbReference type="EMBL" id="CANHGI010000005">
    <property type="protein sequence ID" value="CAI5453039.1"/>
    <property type="molecule type" value="Genomic_DNA"/>
</dbReference>
<comment type="cofactor">
    <cofactor evidence="2">
        <name>Mg(2+)</name>
        <dbReference type="ChEBI" id="CHEBI:18420"/>
    </cofactor>
</comment>
<dbReference type="OrthoDB" id="10264738at2759"/>
<protein>
    <recommendedName>
        <fullName evidence="10">PPM-type phosphatase domain-containing protein</fullName>
    </recommendedName>
</protein>
<keyword evidence="8" id="KW-0464">Manganese</keyword>
<evidence type="ECO:0000256" key="3">
    <source>
        <dbReference type="ARBA" id="ARBA00006702"/>
    </source>
</evidence>
<dbReference type="CDD" id="cd00143">
    <property type="entry name" value="PP2Cc"/>
    <property type="match status" value="1"/>
</dbReference>
<keyword evidence="7 9" id="KW-0904">Protein phosphatase</keyword>
<sequence length="443" mass="48852">MPRKRFTIASFSIFGTPADQEVPPIPVVSAQRSSSSDELRVWRITRSGLVEVAANTMGAFLDKPKTEKSSENGEGNGIKFGVSSMQGWRIGMEDAHITETKMAEHAPFDSWSFFAVFDGHAGSQIAEQASKQIVKNLLATEQFTELTKLMEDANCGGELTPKALELIEHGLVKGFMAFDESSKSDDSVNKSGCTAVCAIVTPSHIIIGNLGDSRAMIAQKQSAVFGTQDHKPYLEKEKKRIEEAGGSVLVQRINGSLAVSRAFGDYDYKNHPLLSAEKQLVSAEPDVYVRERNHESDEFLILACDGIFDVIDNHELAQFVRGRLNVHTNLEQVCDDVLDECLTKGSRDNMTMIVVLFPSAPSIDPVRQAIETQWVEEVKKVIHEIAEETTAAEDYHPEDQVNVKSIADRIEISGKTPIPNGVPTHTIYTLIAQVLTSRQIKHI</sequence>
<dbReference type="GO" id="GO:0046872">
    <property type="term" value="F:metal ion binding"/>
    <property type="evidence" value="ECO:0007669"/>
    <property type="project" value="UniProtKB-KW"/>
</dbReference>
<reference evidence="11" key="1">
    <citation type="submission" date="2022-11" db="EMBL/GenBank/DDBJ databases">
        <authorList>
            <person name="Kikuchi T."/>
        </authorList>
    </citation>
    <scope>NUCLEOTIDE SEQUENCE</scope>
    <source>
        <strain evidence="11">PS1010</strain>
    </source>
</reference>
<dbReference type="InterPro" id="IPR015655">
    <property type="entry name" value="PP2C"/>
</dbReference>
<dbReference type="SUPFAM" id="SSF81606">
    <property type="entry name" value="PP2C-like"/>
    <property type="match status" value="1"/>
</dbReference>